<dbReference type="InterPro" id="IPR019349">
    <property type="entry name" value="Ribosomal_mS35_mit"/>
</dbReference>
<feature type="domain" description="Small ribosomal subunit protein mS35 mitochondrial conserved" evidence="2">
    <location>
        <begin position="239"/>
        <end position="365"/>
    </location>
</feature>
<organism evidence="3 4">
    <name type="scientific">Gomphillus americanus</name>
    <dbReference type="NCBI Taxonomy" id="1940652"/>
    <lineage>
        <taxon>Eukaryota</taxon>
        <taxon>Fungi</taxon>
        <taxon>Dikarya</taxon>
        <taxon>Ascomycota</taxon>
        <taxon>Pezizomycotina</taxon>
        <taxon>Lecanoromycetes</taxon>
        <taxon>OSLEUM clade</taxon>
        <taxon>Ostropomycetidae</taxon>
        <taxon>Ostropales</taxon>
        <taxon>Graphidaceae</taxon>
        <taxon>Gomphilloideae</taxon>
        <taxon>Gomphillus</taxon>
    </lineage>
</organism>
<sequence length="419" mass="48239">MATPLHRLCLRTRTSYRSIGIRASVPKPNVITRQFQTTQYRRRRKDEEEEDLSPTNPYVGRQGKRIPVKRSEIDIPRATSTRQLLEAFGEDEIENGQNIEEYTTFLSQYGAAVSPEHPDGYDEFQRRYGFDLPDTKTDSAEESEINHEAKRKEKMVEMSLDHLRRENPVTLTFEAEEKKAPGLMSLGDEGEEYFGPDESFEGDDITALGHGYLEQHREIREYYRLAAWELPLLTQYAKPFELPDGTAPLRYRYTSYMGEEHPSEKKVVVEFCTADLPLTPQQRRKLVKLLGQRYNPQNDVAKMSCESFPDPHQNKRYLSDLVDTLLAEARLESNAEGAKDSFDDVPADFRHVKWKKKPKFPDAWKMTPDRRAKLFQGWTAEIGRAQQVLLEGNVVDGEKTISHFLGAEPVAAPQPVKVR</sequence>
<feature type="region of interest" description="Disordered" evidence="1">
    <location>
        <begin position="38"/>
        <end position="62"/>
    </location>
</feature>
<dbReference type="GO" id="GO:0032543">
    <property type="term" value="P:mitochondrial translation"/>
    <property type="evidence" value="ECO:0007669"/>
    <property type="project" value="InterPro"/>
</dbReference>
<evidence type="ECO:0000256" key="1">
    <source>
        <dbReference type="SAM" id="MobiDB-lite"/>
    </source>
</evidence>
<dbReference type="GO" id="GO:0003735">
    <property type="term" value="F:structural constituent of ribosome"/>
    <property type="evidence" value="ECO:0007669"/>
    <property type="project" value="InterPro"/>
</dbReference>
<evidence type="ECO:0000313" key="3">
    <source>
        <dbReference type="EMBL" id="CAF9930636.1"/>
    </source>
</evidence>
<dbReference type="EMBL" id="CAJPDQ010000036">
    <property type="protein sequence ID" value="CAF9930636.1"/>
    <property type="molecule type" value="Genomic_DNA"/>
</dbReference>
<accession>A0A8H3G015</accession>
<keyword evidence="4" id="KW-1185">Reference proteome</keyword>
<dbReference type="Proteomes" id="UP000664169">
    <property type="component" value="Unassembled WGS sequence"/>
</dbReference>
<name>A0A8H3G015_9LECA</name>
<gene>
    <name evidence="3" type="ORF">GOMPHAMPRED_005693</name>
</gene>
<dbReference type="OrthoDB" id="283424at2759"/>
<evidence type="ECO:0000313" key="4">
    <source>
        <dbReference type="Proteomes" id="UP000664169"/>
    </source>
</evidence>
<reference evidence="3" key="1">
    <citation type="submission" date="2021-03" db="EMBL/GenBank/DDBJ databases">
        <authorList>
            <person name="Tagirdzhanova G."/>
        </authorList>
    </citation>
    <scope>NUCLEOTIDE SEQUENCE</scope>
</reference>
<dbReference type="AlphaFoldDB" id="A0A8H3G015"/>
<comment type="caution">
    <text evidence="3">The sequence shown here is derived from an EMBL/GenBank/DDBJ whole genome shotgun (WGS) entry which is preliminary data.</text>
</comment>
<proteinExistence type="predicted"/>
<dbReference type="Pfam" id="PF10213">
    <property type="entry name" value="MRP-S28"/>
    <property type="match status" value="1"/>
</dbReference>
<protein>
    <recommendedName>
        <fullName evidence="2">Small ribosomal subunit protein mS35 mitochondrial conserved domain-containing protein</fullName>
    </recommendedName>
</protein>
<dbReference type="InterPro" id="IPR039848">
    <property type="entry name" value="Ribosomal_mS35_mt"/>
</dbReference>
<dbReference type="GO" id="GO:0005763">
    <property type="term" value="C:mitochondrial small ribosomal subunit"/>
    <property type="evidence" value="ECO:0007669"/>
    <property type="project" value="TreeGrafter"/>
</dbReference>
<evidence type="ECO:0000259" key="2">
    <source>
        <dbReference type="Pfam" id="PF10213"/>
    </source>
</evidence>
<dbReference type="PANTHER" id="PTHR13490">
    <property type="entry name" value="MITOCHONDRIAL 28S RIBOSOMAL PROTEIN S28"/>
    <property type="match status" value="1"/>
</dbReference>
<dbReference type="PANTHER" id="PTHR13490:SF0">
    <property type="entry name" value="SMALL RIBOSOMAL SUBUNIT PROTEIN MS35"/>
    <property type="match status" value="1"/>
</dbReference>